<dbReference type="Proteomes" id="UP001165160">
    <property type="component" value="Unassembled WGS sequence"/>
</dbReference>
<feature type="transmembrane region" description="Helical" evidence="2">
    <location>
        <begin position="105"/>
        <end position="123"/>
    </location>
</feature>
<feature type="transmembrane region" description="Helical" evidence="2">
    <location>
        <begin position="135"/>
        <end position="153"/>
    </location>
</feature>
<feature type="transmembrane region" description="Helical" evidence="2">
    <location>
        <begin position="83"/>
        <end position="99"/>
    </location>
</feature>
<name>A0A9W7FNV9_9STRA</name>
<evidence type="ECO:0000313" key="3">
    <source>
        <dbReference type="EMBL" id="GMI15430.1"/>
    </source>
</evidence>
<dbReference type="EMBL" id="BRXX01000519">
    <property type="protein sequence ID" value="GMI15430.1"/>
    <property type="molecule type" value="Genomic_DNA"/>
</dbReference>
<keyword evidence="2" id="KW-1133">Transmembrane helix</keyword>
<evidence type="ECO:0000256" key="2">
    <source>
        <dbReference type="SAM" id="Phobius"/>
    </source>
</evidence>
<accession>A0A9W7FNV9</accession>
<proteinExistence type="predicted"/>
<sequence length="197" mass="20859">MMSVENYDRNGNDIEDQANEDQSNSQVPTYNDAVHVVGAFGLAASLACVISEAHLVRSAQKKKFSESSSGALMVAEGKQKVDECAYVFIILSFLLTTWWQKLQGGLVAVTALCSLYLLSALGVERDLRSNIGNVGAIGFLALMFAVLIGMFSLNDTLEVRQTSGTLSGAGGAEGRGRASRAISAGEMQDGMILGSLL</sequence>
<evidence type="ECO:0000313" key="4">
    <source>
        <dbReference type="Proteomes" id="UP001165160"/>
    </source>
</evidence>
<feature type="transmembrane region" description="Helical" evidence="2">
    <location>
        <begin position="33"/>
        <end position="56"/>
    </location>
</feature>
<gene>
    <name evidence="3" type="ORF">TrVE_jg5293</name>
</gene>
<comment type="caution">
    <text evidence="3">The sequence shown here is derived from an EMBL/GenBank/DDBJ whole genome shotgun (WGS) entry which is preliminary data.</text>
</comment>
<organism evidence="3 4">
    <name type="scientific">Triparma verrucosa</name>
    <dbReference type="NCBI Taxonomy" id="1606542"/>
    <lineage>
        <taxon>Eukaryota</taxon>
        <taxon>Sar</taxon>
        <taxon>Stramenopiles</taxon>
        <taxon>Ochrophyta</taxon>
        <taxon>Bolidophyceae</taxon>
        <taxon>Parmales</taxon>
        <taxon>Triparmaceae</taxon>
        <taxon>Triparma</taxon>
    </lineage>
</organism>
<keyword evidence="4" id="KW-1185">Reference proteome</keyword>
<feature type="compositionally biased region" description="Basic and acidic residues" evidence="1">
    <location>
        <begin position="1"/>
        <end position="12"/>
    </location>
</feature>
<protein>
    <submittedName>
        <fullName evidence="3">Uncharacterized protein</fullName>
    </submittedName>
</protein>
<keyword evidence="2" id="KW-0472">Membrane</keyword>
<reference evidence="4" key="1">
    <citation type="journal article" date="2023" name="Commun. Biol.">
        <title>Genome analysis of Parmales, the sister group of diatoms, reveals the evolutionary specialization of diatoms from phago-mixotrophs to photoautotrophs.</title>
        <authorList>
            <person name="Ban H."/>
            <person name="Sato S."/>
            <person name="Yoshikawa S."/>
            <person name="Yamada K."/>
            <person name="Nakamura Y."/>
            <person name="Ichinomiya M."/>
            <person name="Sato N."/>
            <person name="Blanc-Mathieu R."/>
            <person name="Endo H."/>
            <person name="Kuwata A."/>
            <person name="Ogata H."/>
        </authorList>
    </citation>
    <scope>NUCLEOTIDE SEQUENCE [LARGE SCALE GENOMIC DNA]</scope>
    <source>
        <strain evidence="4">NIES 3699</strain>
    </source>
</reference>
<keyword evidence="2" id="KW-0812">Transmembrane</keyword>
<feature type="region of interest" description="Disordered" evidence="1">
    <location>
        <begin position="1"/>
        <end position="26"/>
    </location>
</feature>
<evidence type="ECO:0000256" key="1">
    <source>
        <dbReference type="SAM" id="MobiDB-lite"/>
    </source>
</evidence>
<dbReference type="AlphaFoldDB" id="A0A9W7FNV9"/>